<dbReference type="Gene3D" id="2.30.38.10">
    <property type="entry name" value="Luciferase, Domain 3"/>
    <property type="match status" value="2"/>
</dbReference>
<evidence type="ECO:0000313" key="7">
    <source>
        <dbReference type="Proteomes" id="UP000282656"/>
    </source>
</evidence>
<dbReference type="InterPro" id="IPR020806">
    <property type="entry name" value="PKS_PP-bd"/>
</dbReference>
<comment type="cofactor">
    <cofactor evidence="1">
        <name>pantetheine 4'-phosphate</name>
        <dbReference type="ChEBI" id="CHEBI:47942"/>
    </cofactor>
</comment>
<dbReference type="Pfam" id="PF00668">
    <property type="entry name" value="Condensation"/>
    <property type="match status" value="3"/>
</dbReference>
<dbReference type="OrthoDB" id="9797708at2"/>
<dbReference type="Pfam" id="PF00550">
    <property type="entry name" value="PP-binding"/>
    <property type="match status" value="2"/>
</dbReference>
<dbReference type="Gene3D" id="3.40.50.980">
    <property type="match status" value="6"/>
</dbReference>
<dbReference type="GO" id="GO:0005829">
    <property type="term" value="C:cytosol"/>
    <property type="evidence" value="ECO:0007669"/>
    <property type="project" value="TreeGrafter"/>
</dbReference>
<evidence type="ECO:0000256" key="3">
    <source>
        <dbReference type="ARBA" id="ARBA00022450"/>
    </source>
</evidence>
<dbReference type="PANTHER" id="PTHR45527:SF1">
    <property type="entry name" value="FATTY ACID SYNTHASE"/>
    <property type="match status" value="1"/>
</dbReference>
<dbReference type="Gene3D" id="3.30.300.30">
    <property type="match status" value="2"/>
</dbReference>
<dbReference type="Gene3D" id="1.10.1200.10">
    <property type="entry name" value="ACP-like"/>
    <property type="match status" value="2"/>
</dbReference>
<dbReference type="SUPFAM" id="SSF52777">
    <property type="entry name" value="CoA-dependent acyltransferases"/>
    <property type="match status" value="6"/>
</dbReference>
<dbReference type="Pfam" id="PF00501">
    <property type="entry name" value="AMP-binding"/>
    <property type="match status" value="3"/>
</dbReference>
<dbReference type="FunFam" id="3.30.300.30:FF:000010">
    <property type="entry name" value="Enterobactin synthetase component F"/>
    <property type="match status" value="2"/>
</dbReference>
<reference evidence="7" key="1">
    <citation type="submission" date="2018-09" db="EMBL/GenBank/DDBJ databases">
        <authorList>
            <person name="Livingstone P.G."/>
            <person name="Whitworth D.E."/>
        </authorList>
    </citation>
    <scope>NUCLEOTIDE SEQUENCE [LARGE SCALE GENOMIC DNA]</scope>
    <source>
        <strain evidence="7">AB047A</strain>
    </source>
</reference>
<dbReference type="FunFam" id="1.10.1200.10:FF:000005">
    <property type="entry name" value="Nonribosomal peptide synthetase 1"/>
    <property type="match status" value="2"/>
</dbReference>
<keyword evidence="3" id="KW-0596">Phosphopantetheine</keyword>
<evidence type="ECO:0000259" key="5">
    <source>
        <dbReference type="PROSITE" id="PS50075"/>
    </source>
</evidence>
<feature type="domain" description="Carrier" evidence="5">
    <location>
        <begin position="1013"/>
        <end position="1088"/>
    </location>
</feature>
<organism evidence="6 7">
    <name type="scientific">Corallococcus interemptor</name>
    <dbReference type="NCBI Taxonomy" id="2316720"/>
    <lineage>
        <taxon>Bacteria</taxon>
        <taxon>Pseudomonadati</taxon>
        <taxon>Myxococcota</taxon>
        <taxon>Myxococcia</taxon>
        <taxon>Myxococcales</taxon>
        <taxon>Cystobacterineae</taxon>
        <taxon>Myxococcaceae</taxon>
        <taxon>Corallococcus</taxon>
    </lineage>
</organism>
<dbReference type="SMART" id="SM00823">
    <property type="entry name" value="PKS_PP"/>
    <property type="match status" value="2"/>
</dbReference>
<keyword evidence="4" id="KW-0597">Phosphoprotein</keyword>
<dbReference type="CDD" id="cd05930">
    <property type="entry name" value="A_NRPS"/>
    <property type="match status" value="1"/>
</dbReference>
<evidence type="ECO:0000256" key="1">
    <source>
        <dbReference type="ARBA" id="ARBA00001957"/>
    </source>
</evidence>
<sequence>MSSSGDVSKRIANLSPEKRAELLKKMAAQKQAGGAPARAAFPLRDKSQPAELSFAQQRLWFMDQLAPGSPLYNVPVAVRLEGALDVAVLERSLREVVRRHEALRTTFQGGESGPVQHFADAPVLELERADVSGLAAEAREAEAWRQVREGALRPFDLATGPLMRALLVKLADADHLMLVAMHHIVSDGWSLGVLVREVAVLYAMFLQGQPSPLPELAVQYADYAAWQRETLQGPALERQLAYWREQLSGAPPALELTTDKPRPAARGFRGARTPIQWPREMTDALRGLARQEGATLFMVLLAGWQSLLSRYSGQDDVSVGSPMAGRTRSELEGLIGMFVNTLVLRARFTPELTFQGLVRQLRETMVGATDHQDVPFEKLVEALQPERDSGRTPFFQAMFALQNAPRGPVAVQGLKLNAMEVDTQTAKFDLLLQLTEADGSLSGYVEYDTDLFHAATVARMVEHLRGLLESAVAHPAMPVARLPMLKAAERAQVVSAWNDTALAVDWDGCFHECVETQAALRPEALAVLDGSRQLDFAQLNARANQLAHWLRQRGVGPEVRVALFVERSVEMMVAALGVMKAGGVYVPLDPAWPSERLGWLAKDCGARWVLTQRKLAGALPEGLEVLCLDGAGPREELARQSRENPAHVSLPTHLAYIIYTSGSTGRPKGVMVQHASMMNLRAALKVTTFAGVTAPVRVSFNAPLAFDASVQQLVQLADGHALCIVPAAVREDVARMAAWLETHEVDVLDCTPAHLRLLLDEGLGTRRPMRVLVGGEAVDEALWARLAALPGLKAFNVYGPTECTVDVTARPIVADTVRPVLGRPMANLQAYVLDPELQPVPVGVPGELYMGGAGLARGYLERPELTADRFIPDSLGSQPGGRLYRTGDRVRWLATGELEYLGRLDFQVKVRGFRIELGEIETALARQPGVSEAVVLVRGDGANKRLVGYVVAKEGHALHVDTLRTGLRQGMPEYMVPSALMVLDAMPLNANGKVDRRALPEPEAPRSQKVFEAPRTETEAKLAAIWSQVLRVPQVGVTDNFFELGGHSLLATQVASRIRAGFGVELPLRELFESATLEALALRLERATRSVAPPLVRVSREQPLPLSFAQQRLWFIDQLEPGSPLYNVPLAVRLEGALDVAVLQRALDALVSRHEALRTTFTSHEGTPVQVVHPPSAMPLEVEDLRGVEAGEREEEARRRVMAQGLRSFDLERGPLVRAQLARLAEHDHLLALTMHHAISDGWSLGVLVREMGALYAAFVQGQPASLPELPLQYADYAAWQRGWLQGDALEREVSFWKGRLAGAPAALELPTDRPRPAVRSNAGTMHFFQWSPAMTQRLRALAQREGASLYMVLLAGWQVLLSRYSGQMDISVGSPIAGRTRAELEGLIGFFVNTLVMRARVEGETSFRGLLKQVRGTVLEAYEHQDVPFEKLVEALQPERSLSHTPLFQTLLALQNVPQGDLGLPGMALKPVVMESRTSKFDLSVFFVEEGEGLRGSVEYSTELYDAATVRRMVEHLRVLLDAALSRPEAAVSRLPMVDAEERQRILDGGNRLTAEFVGTTPVHTLFSEQARRTPDAVALQAHDGRTLTYGELDAKTNQLAHHLRGLGVKRGTRVGVYVERSLEMVVGLLAVLKAGGAYVPVDRNYPAERIALLLGDAGVGVTLTQRSLVEKLPASAGTPLLLDAAWSELAHQPMSAPQEEVGAEDLAYVMFTSGSTGRPKGVSVPHRGITRLVVGNDFLRFGPEEVWLQLAPVAFDASTLELWGALLHGAKLVLAPPHALTLEELGTLLKQERISTLWLTAALYEQMALHQVDALAGVSRVLAGGDVLPAQRVREHLKRLPEGAVLVNGYGPTENTTFSTTHALTRDTDVTASVPIGKPIGNSTAYVLEPHGDVAGVGVPGELYVGGEGLAWGYLNRADLTAERFVPNAFSAEPGARLYRTGDKARWKEDGTLEFLGRTDFQVKVRGFRIELGEVEAALLQHPDVAEAVAVVRDVGGDKRLVAWLVAKPGQNLDAKAVEAELRQRLPEYMVPSAMGVLAALPLTANGKVDRKALMALEARESGTASEEPRTEVEKKLAAIWAEVLRVPWVGVRDNFFSLGGHSLLATQVVSRIRSEFGVELSLRVLFEAPVLEVLAERLGTAASHQPAALISAASDEAPPLSFAQQRLWFIDQMEPGSAIYNVPVAVRLLGTLKRGALVRALDEIVRRHESLRTTFELHEGQPVQRIHPPARLPVADVDLEGIDNEQQEAEVRRRLGVELAEPFDLHQGPLIRASLLKLGAAEHVLVITMHHIVSDGWSLGVLIREVGALYAAFTEGRPSPLPELSLQYPGYAAWQRGWLQGETLQKEVDFWRRKLAGAPPVLELPTDRPRPAVRGSAGAVHSFVLPSSLEQGLRSLAQREGASLYMVLLAGWQVLLARYSGQADISVGSPIAGRTRAELEGLIGFFVNTLVLRAQVSGEESFRELLTQVKGTVLEAYEHQDVPFEKLVEALRPERSLSHTPLFQSLLAVQNMPMGEARLPGLTMKPLALDVRTSKFDVSLFFTETPQGLSGAVEYSTDLFEAATVRRMVEHLRVLLEGVVAKPEAAVGRLPLLTEAERQQVLVAWNPTATQSSHEMSVHARFEAQAKRTPDAVALQAHDGRTLTYGELDAKANQLAHHLRSLGVKRGTRVGVYVERSLEMVAGLLAILKAGGAYVPVDRNYPAERIALLLGDAGVRVTLTQRPLVEKLPASAGTPLLLDTVWAEAARHPETAPRVEVSGEDLAYVMFTSGSTGRPKGVCIPHRGITRLVVGNGFLRFGPEEVWLQLAPVAFDASTL</sequence>
<accession>A0A3A8QG33</accession>
<dbReference type="InterPro" id="IPR000873">
    <property type="entry name" value="AMP-dep_synth/lig_dom"/>
</dbReference>
<evidence type="ECO:0000313" key="6">
    <source>
        <dbReference type="EMBL" id="RKH67653.1"/>
    </source>
</evidence>
<dbReference type="PROSITE" id="PS00012">
    <property type="entry name" value="PHOSPHOPANTETHEINE"/>
    <property type="match status" value="2"/>
</dbReference>
<proteinExistence type="inferred from homology"/>
<comment type="similarity">
    <text evidence="2">Belongs to the ATP-dependent AMP-binding enzyme family.</text>
</comment>
<dbReference type="InterPro" id="IPR020845">
    <property type="entry name" value="AMP-binding_CS"/>
</dbReference>
<dbReference type="Proteomes" id="UP000282656">
    <property type="component" value="Unassembled WGS sequence"/>
</dbReference>
<feature type="non-terminal residue" evidence="6">
    <location>
        <position position="2819"/>
    </location>
</feature>
<evidence type="ECO:0000256" key="2">
    <source>
        <dbReference type="ARBA" id="ARBA00006432"/>
    </source>
</evidence>
<dbReference type="PANTHER" id="PTHR45527">
    <property type="entry name" value="NONRIBOSOMAL PEPTIDE SYNTHETASE"/>
    <property type="match status" value="1"/>
</dbReference>
<dbReference type="FunFam" id="3.30.559.10:FF:000012">
    <property type="entry name" value="Non-ribosomal peptide synthetase"/>
    <property type="match status" value="3"/>
</dbReference>
<dbReference type="FunFam" id="3.40.50.12780:FF:000012">
    <property type="entry name" value="Non-ribosomal peptide synthetase"/>
    <property type="match status" value="2"/>
</dbReference>
<dbReference type="InterPro" id="IPR010071">
    <property type="entry name" value="AA_adenyl_dom"/>
</dbReference>
<dbReference type="EMBL" id="RAWM01000048">
    <property type="protein sequence ID" value="RKH67653.1"/>
    <property type="molecule type" value="Genomic_DNA"/>
</dbReference>
<dbReference type="SUPFAM" id="SSF47336">
    <property type="entry name" value="ACP-like"/>
    <property type="match status" value="2"/>
</dbReference>
<dbReference type="FunFam" id="3.40.50.980:FF:000001">
    <property type="entry name" value="Non-ribosomal peptide synthetase"/>
    <property type="match status" value="3"/>
</dbReference>
<evidence type="ECO:0000256" key="4">
    <source>
        <dbReference type="ARBA" id="ARBA00022553"/>
    </source>
</evidence>
<protein>
    <submittedName>
        <fullName evidence="6">Amino acid adenylation domain-containing protein</fullName>
    </submittedName>
</protein>
<dbReference type="GO" id="GO:0044550">
    <property type="term" value="P:secondary metabolite biosynthetic process"/>
    <property type="evidence" value="ECO:0007669"/>
    <property type="project" value="UniProtKB-ARBA"/>
</dbReference>
<dbReference type="GO" id="GO:0003824">
    <property type="term" value="F:catalytic activity"/>
    <property type="evidence" value="ECO:0007669"/>
    <property type="project" value="InterPro"/>
</dbReference>
<dbReference type="InterPro" id="IPR006162">
    <property type="entry name" value="Ppantetheine_attach_site"/>
</dbReference>
<dbReference type="PROSITE" id="PS50075">
    <property type="entry name" value="CARRIER"/>
    <property type="match status" value="2"/>
</dbReference>
<dbReference type="CDD" id="cd19531">
    <property type="entry name" value="LCL_NRPS-like"/>
    <property type="match status" value="3"/>
</dbReference>
<dbReference type="InterPro" id="IPR025110">
    <property type="entry name" value="AMP-bd_C"/>
</dbReference>
<dbReference type="InterPro" id="IPR023213">
    <property type="entry name" value="CAT-like_dom_sf"/>
</dbReference>
<dbReference type="Pfam" id="PF13193">
    <property type="entry name" value="AMP-binding_C"/>
    <property type="match status" value="2"/>
</dbReference>
<dbReference type="InterPro" id="IPR009081">
    <property type="entry name" value="PP-bd_ACP"/>
</dbReference>
<dbReference type="PROSITE" id="PS00455">
    <property type="entry name" value="AMP_BINDING"/>
    <property type="match status" value="3"/>
</dbReference>
<dbReference type="GO" id="GO:0043041">
    <property type="term" value="P:amino acid activation for nonribosomal peptide biosynthetic process"/>
    <property type="evidence" value="ECO:0007669"/>
    <property type="project" value="TreeGrafter"/>
</dbReference>
<dbReference type="InterPro" id="IPR036736">
    <property type="entry name" value="ACP-like_sf"/>
</dbReference>
<dbReference type="InterPro" id="IPR001242">
    <property type="entry name" value="Condensation_dom"/>
</dbReference>
<feature type="domain" description="Carrier" evidence="5">
    <location>
        <begin position="2070"/>
        <end position="2145"/>
    </location>
</feature>
<dbReference type="RefSeq" id="WP_121770382.1">
    <property type="nucleotide sequence ID" value="NZ_RAWM01000048.1"/>
</dbReference>
<dbReference type="Gene3D" id="3.30.559.10">
    <property type="entry name" value="Chloramphenicol acetyltransferase-like domain"/>
    <property type="match status" value="3"/>
</dbReference>
<dbReference type="NCBIfam" id="TIGR01733">
    <property type="entry name" value="AA-adenyl-dom"/>
    <property type="match status" value="2"/>
</dbReference>
<dbReference type="FunFam" id="2.30.38.10:FF:000001">
    <property type="entry name" value="Non-ribosomal peptide synthetase PvdI"/>
    <property type="match status" value="2"/>
</dbReference>
<gene>
    <name evidence="6" type="ORF">D7X96_19150</name>
</gene>
<dbReference type="SUPFAM" id="SSF56801">
    <property type="entry name" value="Acetyl-CoA synthetase-like"/>
    <property type="match status" value="3"/>
</dbReference>
<dbReference type="InterPro" id="IPR045851">
    <property type="entry name" value="AMP-bd_C_sf"/>
</dbReference>
<name>A0A3A8QG33_9BACT</name>
<dbReference type="GO" id="GO:0031177">
    <property type="term" value="F:phosphopantetheine binding"/>
    <property type="evidence" value="ECO:0007669"/>
    <property type="project" value="InterPro"/>
</dbReference>
<comment type="caution">
    <text evidence="6">The sequence shown here is derived from an EMBL/GenBank/DDBJ whole genome shotgun (WGS) entry which is preliminary data.</text>
</comment>
<keyword evidence="7" id="KW-1185">Reference proteome</keyword>
<dbReference type="NCBIfam" id="NF003417">
    <property type="entry name" value="PRK04813.1"/>
    <property type="match status" value="3"/>
</dbReference>
<dbReference type="Gene3D" id="3.30.559.30">
    <property type="entry name" value="Nonribosomal peptide synthetase, condensation domain"/>
    <property type="match status" value="3"/>
</dbReference>
<dbReference type="CDD" id="cd12117">
    <property type="entry name" value="A_NRPS_Srf_like"/>
    <property type="match status" value="1"/>
</dbReference>